<keyword evidence="1" id="KW-0812">Transmembrane</keyword>
<feature type="transmembrane region" description="Helical" evidence="1">
    <location>
        <begin position="58"/>
        <end position="80"/>
    </location>
</feature>
<dbReference type="EMBL" id="HBEM01000336">
    <property type="protein sequence ID" value="CAD8428546.1"/>
    <property type="molecule type" value="Transcribed_RNA"/>
</dbReference>
<evidence type="ECO:0000313" key="2">
    <source>
        <dbReference type="EMBL" id="CAD8428546.1"/>
    </source>
</evidence>
<dbReference type="AlphaFoldDB" id="A0A7S0GPE7"/>
<accession>A0A7S0GPE7</accession>
<feature type="transmembrane region" description="Helical" evidence="1">
    <location>
        <begin position="31"/>
        <end position="52"/>
    </location>
</feature>
<organism evidence="2">
    <name type="scientific">Amorphochlora amoebiformis</name>
    <dbReference type="NCBI Taxonomy" id="1561963"/>
    <lineage>
        <taxon>Eukaryota</taxon>
        <taxon>Sar</taxon>
        <taxon>Rhizaria</taxon>
        <taxon>Cercozoa</taxon>
        <taxon>Chlorarachniophyceae</taxon>
        <taxon>Amorphochlora</taxon>
    </lineage>
</organism>
<sequence>MVDDDKQNLEIFEAHLIEQLHARRKSRWRYLAIYAAVLAVDGAAISAIILGWETIHWVLNAVVWLIAASCTLWLVASIVVGDCRECFLGPEIYVNHCNHWLRAYRLRLDPDSSRLLALADR</sequence>
<keyword evidence="1" id="KW-1133">Transmembrane helix</keyword>
<reference evidence="2" key="1">
    <citation type="submission" date="2021-01" db="EMBL/GenBank/DDBJ databases">
        <authorList>
            <person name="Corre E."/>
            <person name="Pelletier E."/>
            <person name="Niang G."/>
            <person name="Scheremetjew M."/>
            <person name="Finn R."/>
            <person name="Kale V."/>
            <person name="Holt S."/>
            <person name="Cochrane G."/>
            <person name="Meng A."/>
            <person name="Brown T."/>
            <person name="Cohen L."/>
        </authorList>
    </citation>
    <scope>NUCLEOTIDE SEQUENCE</scope>
    <source>
        <strain evidence="2">CCMP2058</strain>
    </source>
</reference>
<protein>
    <submittedName>
        <fullName evidence="2">Uncharacterized protein</fullName>
    </submittedName>
</protein>
<name>A0A7S0GPE7_9EUKA</name>
<proteinExistence type="predicted"/>
<gene>
    <name evidence="2" type="ORF">LAMO00422_LOCUS240</name>
</gene>
<evidence type="ECO:0000256" key="1">
    <source>
        <dbReference type="SAM" id="Phobius"/>
    </source>
</evidence>
<keyword evidence="1" id="KW-0472">Membrane</keyword>